<feature type="domain" description="Multidrug resistance protein MdtA-like barrel-sandwich hybrid" evidence="2">
    <location>
        <begin position="68"/>
        <end position="195"/>
    </location>
</feature>
<evidence type="ECO:0000313" key="5">
    <source>
        <dbReference type="EMBL" id="PSL29000.1"/>
    </source>
</evidence>
<evidence type="ECO:0000259" key="4">
    <source>
        <dbReference type="Pfam" id="PF25989"/>
    </source>
</evidence>
<dbReference type="AlphaFoldDB" id="A0A2P8G4U2"/>
<proteinExistence type="inferred from homology"/>
<gene>
    <name evidence="5" type="ORF">CLV42_107146</name>
</gene>
<protein>
    <submittedName>
        <fullName evidence="5">HlyD family secretion protein</fullName>
    </submittedName>
</protein>
<accession>A0A2P8G4U2</accession>
<sequence length="363" mass="39571">MRNKFFLLLGVLVAIGLIALKLFLNKEASDKEIKAEKALIPFAVEATTVRTVDASASDNYPGTIEPSRTVNVLTQTNGKVTNVNVAKGSGVQEGQIIATMRNDLKTQSHQINRINYDKAKLDYERIQSLYKENNATGVELEGAQHALKTAEKQLGISQTDVGYETVRAPITGIVTEKFVNVGDILSDGGQVATIVSLQHIELRVYVPESEISKVQVGQQVGFTVDAYTGYQFRGSITAIVPQATQAKAFPIVVRAANKQHGIMLMAGMTANVNFKNQETTSPLAIPRTAIRGDINSPYVWSIDKDKRAVRRPFQMGRQMEEYVEVISGLNPGEVVITKGQSNIAEGLKLESLKLSGGNTLSKH</sequence>
<dbReference type="Pfam" id="PF25917">
    <property type="entry name" value="BSH_RND"/>
    <property type="match status" value="1"/>
</dbReference>
<dbReference type="PANTHER" id="PTHR30469">
    <property type="entry name" value="MULTIDRUG RESISTANCE PROTEIN MDTA"/>
    <property type="match status" value="1"/>
</dbReference>
<dbReference type="Gene3D" id="2.40.30.170">
    <property type="match status" value="1"/>
</dbReference>
<comment type="similarity">
    <text evidence="1">Belongs to the membrane fusion protein (MFP) (TC 8.A.1) family.</text>
</comment>
<dbReference type="OrthoDB" id="9806939at2"/>
<dbReference type="SUPFAM" id="SSF111369">
    <property type="entry name" value="HlyD-like secretion proteins"/>
    <property type="match status" value="1"/>
</dbReference>
<dbReference type="NCBIfam" id="TIGR01730">
    <property type="entry name" value="RND_mfp"/>
    <property type="match status" value="1"/>
</dbReference>
<evidence type="ECO:0000259" key="3">
    <source>
        <dbReference type="Pfam" id="PF25954"/>
    </source>
</evidence>
<evidence type="ECO:0000259" key="2">
    <source>
        <dbReference type="Pfam" id="PF25917"/>
    </source>
</evidence>
<reference evidence="5 6" key="1">
    <citation type="submission" date="2018-03" db="EMBL/GenBank/DDBJ databases">
        <title>Genomic Encyclopedia of Archaeal and Bacterial Type Strains, Phase II (KMG-II): from individual species to whole genera.</title>
        <authorList>
            <person name="Goeker M."/>
        </authorList>
    </citation>
    <scope>NUCLEOTIDE SEQUENCE [LARGE SCALE GENOMIC DNA]</scope>
    <source>
        <strain evidence="5 6">DSM 18107</strain>
    </source>
</reference>
<dbReference type="RefSeq" id="WP_106603387.1">
    <property type="nucleotide sequence ID" value="NZ_PYGK01000007.1"/>
</dbReference>
<dbReference type="Proteomes" id="UP000240978">
    <property type="component" value="Unassembled WGS sequence"/>
</dbReference>
<dbReference type="GO" id="GO:1990281">
    <property type="term" value="C:efflux pump complex"/>
    <property type="evidence" value="ECO:0007669"/>
    <property type="project" value="TreeGrafter"/>
</dbReference>
<dbReference type="Gene3D" id="2.40.420.20">
    <property type="match status" value="1"/>
</dbReference>
<dbReference type="InterPro" id="IPR058792">
    <property type="entry name" value="Beta-barrel_RND_2"/>
</dbReference>
<dbReference type="PANTHER" id="PTHR30469:SF33">
    <property type="entry name" value="SLR1207 PROTEIN"/>
    <property type="match status" value="1"/>
</dbReference>
<dbReference type="EMBL" id="PYGK01000007">
    <property type="protein sequence ID" value="PSL29000.1"/>
    <property type="molecule type" value="Genomic_DNA"/>
</dbReference>
<name>A0A2P8G4U2_9BACT</name>
<comment type="caution">
    <text evidence="5">The sequence shown here is derived from an EMBL/GenBank/DDBJ whole genome shotgun (WGS) entry which is preliminary data.</text>
</comment>
<dbReference type="InterPro" id="IPR058637">
    <property type="entry name" value="YknX-like_C"/>
</dbReference>
<dbReference type="InterPro" id="IPR006143">
    <property type="entry name" value="RND_pump_MFP"/>
</dbReference>
<evidence type="ECO:0000256" key="1">
    <source>
        <dbReference type="ARBA" id="ARBA00009477"/>
    </source>
</evidence>
<keyword evidence="6" id="KW-1185">Reference proteome</keyword>
<dbReference type="Gene3D" id="2.40.50.100">
    <property type="match status" value="1"/>
</dbReference>
<dbReference type="Pfam" id="PF25989">
    <property type="entry name" value="YknX_C"/>
    <property type="match status" value="1"/>
</dbReference>
<dbReference type="InterPro" id="IPR058625">
    <property type="entry name" value="MdtA-like_BSH"/>
</dbReference>
<dbReference type="GO" id="GO:0015562">
    <property type="term" value="F:efflux transmembrane transporter activity"/>
    <property type="evidence" value="ECO:0007669"/>
    <property type="project" value="TreeGrafter"/>
</dbReference>
<feature type="domain" description="YknX-like C-terminal permuted SH3-like" evidence="4">
    <location>
        <begin position="283"/>
        <end position="350"/>
    </location>
</feature>
<organism evidence="5 6">
    <name type="scientific">Chitinophaga ginsengisoli</name>
    <dbReference type="NCBI Taxonomy" id="363837"/>
    <lineage>
        <taxon>Bacteria</taxon>
        <taxon>Pseudomonadati</taxon>
        <taxon>Bacteroidota</taxon>
        <taxon>Chitinophagia</taxon>
        <taxon>Chitinophagales</taxon>
        <taxon>Chitinophagaceae</taxon>
        <taxon>Chitinophaga</taxon>
    </lineage>
</organism>
<dbReference type="Pfam" id="PF25954">
    <property type="entry name" value="Beta-barrel_RND_2"/>
    <property type="match status" value="1"/>
</dbReference>
<evidence type="ECO:0000313" key="6">
    <source>
        <dbReference type="Proteomes" id="UP000240978"/>
    </source>
</evidence>
<feature type="domain" description="CusB-like beta-barrel" evidence="3">
    <location>
        <begin position="202"/>
        <end position="277"/>
    </location>
</feature>